<name>A0A7S6WQA7_9SPIR</name>
<protein>
    <submittedName>
        <fullName evidence="1">Uncharacterized protein</fullName>
    </submittedName>
</protein>
<dbReference type="AlphaFoldDB" id="A0A7S6WQA7"/>
<evidence type="ECO:0000313" key="2">
    <source>
        <dbReference type="Proteomes" id="UP000593915"/>
    </source>
</evidence>
<sequence>MKIMYQGYNVWSGKRQTVSDTIEYWDTVNTTRLFKKFQKGQMTIEDIARKNHEDGLLYEVTVLEEDTPAVFLQINHKNEFIGVNFMDEVGRAYLTYHFSEIEAKKKLFLNEVWYNYYTPGDKSFDNEEYRINFIFDREGNAAYRKYDEINKKTMDYETKEPLDISGLYEDYPEFGHYDGLIRKERNMKFLEDVCSIKL</sequence>
<dbReference type="EMBL" id="CP061839">
    <property type="protein sequence ID" value="QOW61353.1"/>
    <property type="molecule type" value="Genomic_DNA"/>
</dbReference>
<organism evidence="1 2">
    <name type="scientific">Treponema pedis</name>
    <dbReference type="NCBI Taxonomy" id="409322"/>
    <lineage>
        <taxon>Bacteria</taxon>
        <taxon>Pseudomonadati</taxon>
        <taxon>Spirochaetota</taxon>
        <taxon>Spirochaetia</taxon>
        <taxon>Spirochaetales</taxon>
        <taxon>Treponemataceae</taxon>
        <taxon>Treponema</taxon>
    </lineage>
</organism>
<gene>
    <name evidence="1" type="ORF">IFE08_02880</name>
</gene>
<proteinExistence type="predicted"/>
<accession>A0A7S6WQA7</accession>
<dbReference type="Proteomes" id="UP000593915">
    <property type="component" value="Chromosome"/>
</dbReference>
<evidence type="ECO:0000313" key="1">
    <source>
        <dbReference type="EMBL" id="QOW61353.1"/>
    </source>
</evidence>
<reference evidence="1 2" key="1">
    <citation type="submission" date="2020-09" db="EMBL/GenBank/DDBJ databases">
        <title>Characterization of Treponema spp. from bovine digital dermatitis in Korea.</title>
        <authorList>
            <person name="Espiritu H.M."/>
            <person name="Cho Y.I."/>
            <person name="Mamuad L."/>
        </authorList>
    </citation>
    <scope>NUCLEOTIDE SEQUENCE [LARGE SCALE GENOMIC DNA]</scope>
    <source>
        <strain evidence="1 2">KS1</strain>
    </source>
</reference>
<dbReference type="RefSeq" id="WP_194076838.1">
    <property type="nucleotide sequence ID" value="NZ_CP061839.1"/>
</dbReference>